<keyword evidence="1" id="KW-0472">Membrane</keyword>
<proteinExistence type="predicted"/>
<dbReference type="AlphaFoldDB" id="A0A1F6F0F7"/>
<dbReference type="STRING" id="1798512.A3A39_00030"/>
<keyword evidence="1" id="KW-0812">Transmembrane</keyword>
<feature type="transmembrane region" description="Helical" evidence="1">
    <location>
        <begin position="33"/>
        <end position="52"/>
    </location>
</feature>
<feature type="transmembrane region" description="Helical" evidence="1">
    <location>
        <begin position="99"/>
        <end position="116"/>
    </location>
</feature>
<evidence type="ECO:0000313" key="2">
    <source>
        <dbReference type="EMBL" id="OGG79337.1"/>
    </source>
</evidence>
<comment type="caution">
    <text evidence="2">The sequence shown here is derived from an EMBL/GenBank/DDBJ whole genome shotgun (WGS) entry which is preliminary data.</text>
</comment>
<name>A0A1F6F0F7_9BACT</name>
<sequence>MKQILIDTVAWGFALWVLGFALGMMLFPFVPVVYLGLLITPIYLAAAIWVCIQKFKGRGNSIAYLLGVGFAWFLVAFVFDYIFLVQAFAVENYYDYDVLFYYLITLALPLIVGRWHERRDPQLPW</sequence>
<feature type="transmembrane region" description="Helical" evidence="1">
    <location>
        <begin position="9"/>
        <end position="27"/>
    </location>
</feature>
<feature type="transmembrane region" description="Helical" evidence="1">
    <location>
        <begin position="64"/>
        <end position="87"/>
    </location>
</feature>
<keyword evidence="1" id="KW-1133">Transmembrane helix</keyword>
<accession>A0A1F6F0F7</accession>
<dbReference type="EMBL" id="MFLZ01000031">
    <property type="protein sequence ID" value="OGG79337.1"/>
    <property type="molecule type" value="Genomic_DNA"/>
</dbReference>
<evidence type="ECO:0000313" key="3">
    <source>
        <dbReference type="Proteomes" id="UP000177372"/>
    </source>
</evidence>
<reference evidence="2 3" key="1">
    <citation type="journal article" date="2016" name="Nat. Commun.">
        <title>Thousands of microbial genomes shed light on interconnected biogeochemical processes in an aquifer system.</title>
        <authorList>
            <person name="Anantharaman K."/>
            <person name="Brown C.T."/>
            <person name="Hug L.A."/>
            <person name="Sharon I."/>
            <person name="Castelle C.J."/>
            <person name="Probst A.J."/>
            <person name="Thomas B.C."/>
            <person name="Singh A."/>
            <person name="Wilkins M.J."/>
            <person name="Karaoz U."/>
            <person name="Brodie E.L."/>
            <person name="Williams K.H."/>
            <person name="Hubbard S.S."/>
            <person name="Banfield J.F."/>
        </authorList>
    </citation>
    <scope>NUCLEOTIDE SEQUENCE [LARGE SCALE GENOMIC DNA]</scope>
</reference>
<gene>
    <name evidence="2" type="ORF">A3A39_00030</name>
</gene>
<organism evidence="2 3">
    <name type="scientific">Candidatus Kaiserbacteria bacterium RIFCSPLOWO2_01_FULL_54_13</name>
    <dbReference type="NCBI Taxonomy" id="1798512"/>
    <lineage>
        <taxon>Bacteria</taxon>
        <taxon>Candidatus Kaiseribacteriota</taxon>
    </lineage>
</organism>
<dbReference type="Proteomes" id="UP000177372">
    <property type="component" value="Unassembled WGS sequence"/>
</dbReference>
<protein>
    <recommendedName>
        <fullName evidence="4">Major facilitator superfamily (MFS) profile domain-containing protein</fullName>
    </recommendedName>
</protein>
<evidence type="ECO:0000256" key="1">
    <source>
        <dbReference type="SAM" id="Phobius"/>
    </source>
</evidence>
<evidence type="ECO:0008006" key="4">
    <source>
        <dbReference type="Google" id="ProtNLM"/>
    </source>
</evidence>